<feature type="transmembrane region" description="Helical" evidence="5">
    <location>
        <begin position="184"/>
        <end position="205"/>
    </location>
</feature>
<dbReference type="EMBL" id="BJMD01000040">
    <property type="protein sequence ID" value="GEB21192.1"/>
    <property type="molecule type" value="Genomic_DNA"/>
</dbReference>
<dbReference type="Pfam" id="PF13515">
    <property type="entry name" value="FUSC_2"/>
    <property type="match status" value="1"/>
</dbReference>
<dbReference type="InterPro" id="IPR049453">
    <property type="entry name" value="Memb_transporter_dom"/>
</dbReference>
<evidence type="ECO:0000256" key="2">
    <source>
        <dbReference type="ARBA" id="ARBA00022692"/>
    </source>
</evidence>
<sequence>MPNDGVAQNHGRNLEADASAAVVRLILRRKASRPLKAVAEMFTMGPGNKDHHPALRCAVGVFVPLITLTLLGRLDLAVFASFGAFTGIYGRNEPHSVRFRSQLRAGGFMLLIILLATLMARAAHAGGLDGAAYSWLLTAATTLVAGACSVVVAAWRLRPGGSLFHIFAFAAIASITVQPPLWEAMLVAVGTTVFCLLIGMSARVLKSHRTPWKRPPPIRHTPAERRAMWLEGGGYLIAAGLAGTIATLVGERLGFGHTYWAMVAAVVPLVGHSTRHRVSRGIQRIAGTVLGLVLLAGILWLNPAPWAMVLVIAACQFGAEMFIARQYLVAQVFVTPLALIATLLAAPVDPALLLRDRIIETVIGAAVGVAVVVAPALWRCMRAAEEVA</sequence>
<proteinExistence type="predicted"/>
<evidence type="ECO:0000313" key="7">
    <source>
        <dbReference type="EMBL" id="GEB21192.1"/>
    </source>
</evidence>
<comment type="subcellular location">
    <subcellularLocation>
        <location evidence="1">Membrane</location>
        <topology evidence="1">Multi-pass membrane protein</topology>
    </subcellularLocation>
</comment>
<protein>
    <submittedName>
        <fullName evidence="7">FUSC family protein</fullName>
    </submittedName>
</protein>
<evidence type="ECO:0000256" key="1">
    <source>
        <dbReference type="ARBA" id="ARBA00004141"/>
    </source>
</evidence>
<feature type="transmembrane region" description="Helical" evidence="5">
    <location>
        <begin position="162"/>
        <end position="178"/>
    </location>
</feature>
<keyword evidence="8" id="KW-1185">Reference proteome</keyword>
<keyword evidence="2 5" id="KW-0812">Transmembrane</keyword>
<feature type="domain" description="Integral membrane bound transporter" evidence="6">
    <location>
        <begin position="245"/>
        <end position="371"/>
    </location>
</feature>
<feature type="transmembrane region" description="Helical" evidence="5">
    <location>
        <begin position="70"/>
        <end position="90"/>
    </location>
</feature>
<keyword evidence="4 5" id="KW-0472">Membrane</keyword>
<evidence type="ECO:0000259" key="6">
    <source>
        <dbReference type="Pfam" id="PF13515"/>
    </source>
</evidence>
<comment type="caution">
    <text evidence="7">The sequence shown here is derived from an EMBL/GenBank/DDBJ whole genome shotgun (WGS) entry which is preliminary data.</text>
</comment>
<keyword evidence="3 5" id="KW-1133">Transmembrane helix</keyword>
<evidence type="ECO:0000313" key="8">
    <source>
        <dbReference type="Proteomes" id="UP000317715"/>
    </source>
</evidence>
<evidence type="ECO:0000256" key="3">
    <source>
        <dbReference type="ARBA" id="ARBA00022989"/>
    </source>
</evidence>
<dbReference type="Proteomes" id="UP000317715">
    <property type="component" value="Unassembled WGS sequence"/>
</dbReference>
<gene>
    <name evidence="7" type="ORF">AAU01_39470</name>
</gene>
<reference evidence="7 8" key="1">
    <citation type="submission" date="2019-06" db="EMBL/GenBank/DDBJ databases">
        <title>Whole genome shotgun sequence of Paenarthrobacter aurescens NBRC 12136.</title>
        <authorList>
            <person name="Hosoyama A."/>
            <person name="Uohara A."/>
            <person name="Ohji S."/>
            <person name="Ichikawa N."/>
        </authorList>
    </citation>
    <scope>NUCLEOTIDE SEQUENCE [LARGE SCALE GENOMIC DNA]</scope>
    <source>
        <strain evidence="7 8">NBRC 12136</strain>
    </source>
</reference>
<feature type="transmembrane region" description="Helical" evidence="5">
    <location>
        <begin position="358"/>
        <end position="378"/>
    </location>
</feature>
<evidence type="ECO:0000256" key="4">
    <source>
        <dbReference type="ARBA" id="ARBA00023136"/>
    </source>
</evidence>
<feature type="transmembrane region" description="Helical" evidence="5">
    <location>
        <begin position="226"/>
        <end position="248"/>
    </location>
</feature>
<accession>A0A4Y3NHH1</accession>
<feature type="transmembrane region" description="Helical" evidence="5">
    <location>
        <begin position="328"/>
        <end position="346"/>
    </location>
</feature>
<feature type="transmembrane region" description="Helical" evidence="5">
    <location>
        <begin position="102"/>
        <end position="120"/>
    </location>
</feature>
<organism evidence="7 8">
    <name type="scientific">Paenarthrobacter aurescens</name>
    <name type="common">Arthrobacter aurescens</name>
    <dbReference type="NCBI Taxonomy" id="43663"/>
    <lineage>
        <taxon>Bacteria</taxon>
        <taxon>Bacillati</taxon>
        <taxon>Actinomycetota</taxon>
        <taxon>Actinomycetes</taxon>
        <taxon>Micrococcales</taxon>
        <taxon>Micrococcaceae</taxon>
        <taxon>Paenarthrobacter</taxon>
    </lineage>
</organism>
<name>A0A4Y3NHH1_PAEAU</name>
<feature type="transmembrane region" description="Helical" evidence="5">
    <location>
        <begin position="132"/>
        <end position="155"/>
    </location>
</feature>
<dbReference type="GO" id="GO:0016020">
    <property type="term" value="C:membrane"/>
    <property type="evidence" value="ECO:0007669"/>
    <property type="project" value="UniProtKB-SubCell"/>
</dbReference>
<evidence type="ECO:0000256" key="5">
    <source>
        <dbReference type="SAM" id="Phobius"/>
    </source>
</evidence>
<dbReference type="AlphaFoldDB" id="A0A4Y3NHH1"/>